<sequence length="720" mass="79740">MSSVLHTSYQKCFVQPDMTVTRLHSNVDNLPPPGDINCKGELSGIHALGILSIFRLSSFRKQHAIQTGLQASTIASLNKTLDDREKNLGDLKANSTALHAQLNDVKTELDTARHGLAEERKLKELLVVSLDVLRREKEKLVAAQNALLKEAKIPFSSAETKTHCAPGASLGLATSPSSKSTSQNQGFSAVAETQLCSELSRVTAELANMKQAYESALANVSRLEEECTSGAASLDLLNFRFAVAERQLSLANARLQDTEDLEIALRDQTAKASDLAAQLLQKDQELGALHQARFALECEFKKTKEVVDEEKADLETSIFAVELERDLLLKSEAELTQTLKEKTESLSTAEACLIEALKVKDIALSDLLAARSRIVTLEKDQDRLAELRAETARLQTILQERALNNEEVVRLKTSLLVRDDIIKKLENDVSDLHATLSNAEERCDSVQKQLQGECEAHHETRNDLGLIIRRLAALTAEKDDAQTKLKEAQDTADEAKTALNTTTRRLSLELDQMKTREDVEVEAERQEKIVLEVRAQSAVEELTLENKLLEQSKKGLEEALLGKVDRCEALEREVASLQERLRLMEKERGDDWHTVVPGLPALGYDAERAVPSSPHKWSSRDKENMHSGSMHDGKAPRVGSVRRASTMTTDSTISNATLVTSSDSRTFSSRVFNSQSLRRFFNPSQMRKAAADESPAVEYPDPFDDALRLAESEFTSPALI</sequence>
<dbReference type="OrthoDB" id="10591734at2759"/>
<dbReference type="AlphaFoldDB" id="A0A4R0R2A1"/>
<comment type="caution">
    <text evidence="3">The sequence shown here is derived from an EMBL/GenBank/DDBJ whole genome shotgun (WGS) entry which is preliminary data.</text>
</comment>
<evidence type="ECO:0000256" key="2">
    <source>
        <dbReference type="SAM" id="MobiDB-lite"/>
    </source>
</evidence>
<evidence type="ECO:0000313" key="3">
    <source>
        <dbReference type="EMBL" id="TCD60026.1"/>
    </source>
</evidence>
<feature type="compositionally biased region" description="Basic and acidic residues" evidence="2">
    <location>
        <begin position="618"/>
        <end position="635"/>
    </location>
</feature>
<evidence type="ECO:0000313" key="4">
    <source>
        <dbReference type="Proteomes" id="UP000292702"/>
    </source>
</evidence>
<feature type="coiled-coil region" evidence="1">
    <location>
        <begin position="422"/>
        <end position="587"/>
    </location>
</feature>
<dbReference type="Proteomes" id="UP000292702">
    <property type="component" value="Unassembled WGS sequence"/>
</dbReference>
<name>A0A4R0R2A1_9APHY</name>
<accession>A0A4R0R2A1</accession>
<proteinExistence type="predicted"/>
<protein>
    <submittedName>
        <fullName evidence="3">Uncharacterized protein</fullName>
    </submittedName>
</protein>
<keyword evidence="4" id="KW-1185">Reference proteome</keyword>
<feature type="coiled-coil region" evidence="1">
    <location>
        <begin position="199"/>
        <end position="261"/>
    </location>
</feature>
<keyword evidence="1" id="KW-0175">Coiled coil</keyword>
<reference evidence="3 4" key="1">
    <citation type="submission" date="2018-11" db="EMBL/GenBank/DDBJ databases">
        <title>Genome assembly of Steccherinum ochraceum LE-BIN_3174, the white-rot fungus of the Steccherinaceae family (The Residual Polyporoid clade, Polyporales, Basidiomycota).</title>
        <authorList>
            <person name="Fedorova T.V."/>
            <person name="Glazunova O.A."/>
            <person name="Landesman E.O."/>
            <person name="Moiseenko K.V."/>
            <person name="Psurtseva N.V."/>
            <person name="Savinova O.S."/>
            <person name="Shakhova N.V."/>
            <person name="Tyazhelova T.V."/>
            <person name="Vasina D.V."/>
        </authorList>
    </citation>
    <scope>NUCLEOTIDE SEQUENCE [LARGE SCALE GENOMIC DNA]</scope>
    <source>
        <strain evidence="3 4">LE-BIN_3174</strain>
    </source>
</reference>
<organism evidence="3 4">
    <name type="scientific">Steccherinum ochraceum</name>
    <dbReference type="NCBI Taxonomy" id="92696"/>
    <lineage>
        <taxon>Eukaryota</taxon>
        <taxon>Fungi</taxon>
        <taxon>Dikarya</taxon>
        <taxon>Basidiomycota</taxon>
        <taxon>Agaricomycotina</taxon>
        <taxon>Agaricomycetes</taxon>
        <taxon>Polyporales</taxon>
        <taxon>Steccherinaceae</taxon>
        <taxon>Steccherinum</taxon>
    </lineage>
</organism>
<dbReference type="EMBL" id="RWJN01000676">
    <property type="protein sequence ID" value="TCD60026.1"/>
    <property type="molecule type" value="Genomic_DNA"/>
</dbReference>
<evidence type="ECO:0000256" key="1">
    <source>
        <dbReference type="SAM" id="Coils"/>
    </source>
</evidence>
<dbReference type="STRING" id="92696.A0A4R0R2A1"/>
<feature type="region of interest" description="Disordered" evidence="2">
    <location>
        <begin position="609"/>
        <end position="638"/>
    </location>
</feature>
<gene>
    <name evidence="3" type="ORF">EIP91_010857</name>
</gene>